<accession>A0A537J4J8</accession>
<dbReference type="Pfam" id="PF00437">
    <property type="entry name" value="T2SSE"/>
    <property type="match status" value="1"/>
</dbReference>
<organism evidence="4 5">
    <name type="scientific">Candidatus Segetimicrobium genomatis</name>
    <dbReference type="NCBI Taxonomy" id="2569760"/>
    <lineage>
        <taxon>Bacteria</taxon>
        <taxon>Bacillati</taxon>
        <taxon>Candidatus Sysuimicrobiota</taxon>
        <taxon>Candidatus Sysuimicrobiia</taxon>
        <taxon>Candidatus Sysuimicrobiales</taxon>
        <taxon>Candidatus Segetimicrobiaceae</taxon>
        <taxon>Candidatus Segetimicrobium</taxon>
    </lineage>
</organism>
<evidence type="ECO:0000256" key="2">
    <source>
        <dbReference type="PROSITE-ProRule" id="PRU00169"/>
    </source>
</evidence>
<keyword evidence="1 2" id="KW-0597">Phosphoprotein</keyword>
<dbReference type="InterPro" id="IPR037257">
    <property type="entry name" value="T2SS_E_N_sf"/>
</dbReference>
<dbReference type="PROSITE" id="PS50110">
    <property type="entry name" value="RESPONSE_REGULATORY"/>
    <property type="match status" value="1"/>
</dbReference>
<reference evidence="4 5" key="1">
    <citation type="journal article" date="2019" name="Nat. Microbiol.">
        <title>Mediterranean grassland soil C-N compound turnover is dependent on rainfall and depth, and is mediated by genomically divergent microorganisms.</title>
        <authorList>
            <person name="Diamond S."/>
            <person name="Andeer P.F."/>
            <person name="Li Z."/>
            <person name="Crits-Christoph A."/>
            <person name="Burstein D."/>
            <person name="Anantharaman K."/>
            <person name="Lane K.R."/>
            <person name="Thomas B.C."/>
            <person name="Pan C."/>
            <person name="Northen T.R."/>
            <person name="Banfield J.F."/>
        </authorList>
    </citation>
    <scope>NUCLEOTIDE SEQUENCE [LARGE SCALE GENOMIC DNA]</scope>
    <source>
        <strain evidence="4">NP_7</strain>
    </source>
</reference>
<evidence type="ECO:0000256" key="1">
    <source>
        <dbReference type="ARBA" id="ARBA00022553"/>
    </source>
</evidence>
<feature type="non-terminal residue" evidence="4">
    <location>
        <position position="491"/>
    </location>
</feature>
<dbReference type="InterPro" id="IPR050595">
    <property type="entry name" value="Bact_response_regulator"/>
</dbReference>
<dbReference type="SUPFAM" id="SSF52172">
    <property type="entry name" value="CheY-like"/>
    <property type="match status" value="1"/>
</dbReference>
<dbReference type="AlphaFoldDB" id="A0A537J4J8"/>
<dbReference type="SUPFAM" id="SSF160246">
    <property type="entry name" value="EspE N-terminal domain-like"/>
    <property type="match status" value="1"/>
</dbReference>
<evidence type="ECO:0000313" key="5">
    <source>
        <dbReference type="Proteomes" id="UP000320048"/>
    </source>
</evidence>
<dbReference type="EMBL" id="VBAO01000370">
    <property type="protein sequence ID" value="TMI78478.1"/>
    <property type="molecule type" value="Genomic_DNA"/>
</dbReference>
<dbReference type="SMART" id="SM00448">
    <property type="entry name" value="REC"/>
    <property type="match status" value="1"/>
</dbReference>
<evidence type="ECO:0000313" key="4">
    <source>
        <dbReference type="EMBL" id="TMI78478.1"/>
    </source>
</evidence>
<dbReference type="GO" id="GO:0000160">
    <property type="term" value="P:phosphorelay signal transduction system"/>
    <property type="evidence" value="ECO:0007669"/>
    <property type="project" value="InterPro"/>
</dbReference>
<dbReference type="PANTHER" id="PTHR44591:SF3">
    <property type="entry name" value="RESPONSE REGULATORY DOMAIN-CONTAINING PROTEIN"/>
    <property type="match status" value="1"/>
</dbReference>
<dbReference type="Gene3D" id="3.40.50.2300">
    <property type="match status" value="1"/>
</dbReference>
<dbReference type="PANTHER" id="PTHR44591">
    <property type="entry name" value="STRESS RESPONSE REGULATOR PROTEIN 1"/>
    <property type="match status" value="1"/>
</dbReference>
<gene>
    <name evidence="4" type="ORF">E6H04_12380</name>
</gene>
<dbReference type="InterPro" id="IPR001789">
    <property type="entry name" value="Sig_transdc_resp-reg_receiver"/>
</dbReference>
<dbReference type="InterPro" id="IPR007831">
    <property type="entry name" value="T2SS_GspE_N"/>
</dbReference>
<dbReference type="Gene3D" id="3.30.300.160">
    <property type="entry name" value="Type II secretion system, protein E, N-terminal domain"/>
    <property type="match status" value="1"/>
</dbReference>
<proteinExistence type="predicted"/>
<dbReference type="Pfam" id="PF05157">
    <property type="entry name" value="MshEN"/>
    <property type="match status" value="1"/>
</dbReference>
<comment type="caution">
    <text evidence="4">The sequence shown here is derived from an EMBL/GenBank/DDBJ whole genome shotgun (WGS) entry which is preliminary data.</text>
</comment>
<feature type="domain" description="Response regulatory" evidence="3">
    <location>
        <begin position="15"/>
        <end position="131"/>
    </location>
</feature>
<name>A0A537J4J8_9BACT</name>
<dbReference type="InterPro" id="IPR011006">
    <property type="entry name" value="CheY-like_superfamily"/>
</dbReference>
<dbReference type="Gene3D" id="3.30.450.90">
    <property type="match status" value="1"/>
</dbReference>
<dbReference type="InterPro" id="IPR001482">
    <property type="entry name" value="T2SS/T4SS_dom"/>
</dbReference>
<evidence type="ECO:0000259" key="3">
    <source>
        <dbReference type="PROSITE" id="PS50110"/>
    </source>
</evidence>
<dbReference type="Proteomes" id="UP000320048">
    <property type="component" value="Unassembled WGS sequence"/>
</dbReference>
<protein>
    <submittedName>
        <fullName evidence="4">Response regulator</fullName>
    </submittedName>
</protein>
<sequence>MSEQAPWVPPLKPPRILIVDDQPMNVLLAQRVLVPAGFEVRVARSGGEALAVAQESQPDLILLDMHLPDMHGLEVLRRMLESPWGGHLLVVAMSAHATAEDEALWRQAGCAGAIEKPIDVTTFVRDVARWLAGDGREAVQPPTGAPEKKADKFWEVLVANRLATPEQLARAMTTQAATGMRIGQILVEQEHISEDDVAWAFGHQLGYPYIYPTPDTIDPGVARLLPEAFLREHRVLPILKSGREMTLAMADPTDQRAVDEVFLRTGLQVKRALALGSHIQQVLDGLFAQEVAVRERSAGPEVQYLQFHLAQALQQGATEIHFDPTVDARARVRYRLHGVPVDRTGHPIEMHMAILHLLRELTGLEYARIGTAVATFPLDGMEMRMVVTFVPTVSGPAASLRFYLPRTDVPTLAPLGLSSELVHPISEALQAARGIILVGCADPVLRSTILHALIPTVYRGKIWTLETMPAYRRATLNQTALDSAQEVQVYL</sequence>
<dbReference type="Pfam" id="PF00072">
    <property type="entry name" value="Response_reg"/>
    <property type="match status" value="1"/>
</dbReference>
<feature type="modified residue" description="4-aspartylphosphate" evidence="2">
    <location>
        <position position="64"/>
    </location>
</feature>